<accession>A0A2R6AXU9</accession>
<dbReference type="PANTHER" id="PTHR30337:SF0">
    <property type="entry name" value="NUCLEASE SBCCD SUBUNIT D"/>
    <property type="match status" value="1"/>
</dbReference>
<dbReference type="SUPFAM" id="SSF56300">
    <property type="entry name" value="Metallo-dependent phosphatases"/>
    <property type="match status" value="1"/>
</dbReference>
<name>A0A2R6AXU9_9ARCH</name>
<keyword evidence="1" id="KW-0540">Nuclease</keyword>
<dbReference type="InterPro" id="IPR041796">
    <property type="entry name" value="Mre11_N"/>
</dbReference>
<dbReference type="Pfam" id="PF00149">
    <property type="entry name" value="Metallophos"/>
    <property type="match status" value="1"/>
</dbReference>
<evidence type="ECO:0000259" key="4">
    <source>
        <dbReference type="Pfam" id="PF00149"/>
    </source>
</evidence>
<evidence type="ECO:0000313" key="6">
    <source>
        <dbReference type="Proteomes" id="UP000240490"/>
    </source>
</evidence>
<evidence type="ECO:0000313" key="5">
    <source>
        <dbReference type="EMBL" id="PSN91220.1"/>
    </source>
</evidence>
<dbReference type="Proteomes" id="UP000240490">
    <property type="component" value="Unassembled WGS sequence"/>
</dbReference>
<evidence type="ECO:0000256" key="1">
    <source>
        <dbReference type="ARBA" id="ARBA00022722"/>
    </source>
</evidence>
<dbReference type="PANTHER" id="PTHR30337">
    <property type="entry name" value="COMPONENT OF ATP-DEPENDENT DSDNA EXONUCLEASE"/>
    <property type="match status" value="1"/>
</dbReference>
<gene>
    <name evidence="5" type="ORF">B9Q08_03300</name>
</gene>
<dbReference type="AlphaFoldDB" id="A0A2R6AXU9"/>
<feature type="domain" description="Calcineurin-like phosphoesterase" evidence="4">
    <location>
        <begin position="5"/>
        <end position="186"/>
    </location>
</feature>
<dbReference type="GO" id="GO:0004527">
    <property type="term" value="F:exonuclease activity"/>
    <property type="evidence" value="ECO:0007669"/>
    <property type="project" value="UniProtKB-KW"/>
</dbReference>
<keyword evidence="3" id="KW-0269">Exonuclease</keyword>
<evidence type="ECO:0000256" key="3">
    <source>
        <dbReference type="ARBA" id="ARBA00022839"/>
    </source>
</evidence>
<evidence type="ECO:0000256" key="2">
    <source>
        <dbReference type="ARBA" id="ARBA00022801"/>
    </source>
</evidence>
<sequence>MKEVKFVHASDIHVGGFAGRALRVKEEEALTAFVNRCIDEKVDFVVLAGDTFDSNIPPIREAIMFSRQMRKLKEAGIRVYAVYGSHDYSPTRDSLIELLEADGVLTVINNEVQDPSGVWLNGVHGLVGAKEVYRFGDPELAAKHKPSIFVFHTAVYEANMTPKELSVPITSLPPGYTYYAAGHLHKRIELRSTEGSPVNYPGPLFLGWSKADLENYFRGSDTGFYIVDLEGDSNPRFEYVSLRGIQGGLVEVSAEGRSAAEVLSDVEEKTFKLIGGLPSGSVVLIKISGRLSTGTRAEVSIGIEKLRRKYGEYEFEINDRQLADPEEVEVERGERFEERALTKLAAEFPVKVEPSFIQQLIHTLGEEQPEGMTKADYEEALRSKCAQLLRHKLGNRVFE</sequence>
<comment type="caution">
    <text evidence="5">The sequence shown here is derived from an EMBL/GenBank/DDBJ whole genome shotgun (WGS) entry which is preliminary data.</text>
</comment>
<proteinExistence type="predicted"/>
<dbReference type="InterPro" id="IPR004843">
    <property type="entry name" value="Calcineurin-like_PHP"/>
</dbReference>
<reference evidence="5 6" key="1">
    <citation type="submission" date="2017-04" db="EMBL/GenBank/DDBJ databases">
        <title>Novel microbial lineages endemic to geothermal iron-oxide mats fill important gaps in the evolutionary history of Archaea.</title>
        <authorList>
            <person name="Jay Z.J."/>
            <person name="Beam J.P."/>
            <person name="Dlakic M."/>
            <person name="Rusch D.B."/>
            <person name="Kozubal M.A."/>
            <person name="Inskeep W.P."/>
        </authorList>
    </citation>
    <scope>NUCLEOTIDE SEQUENCE [LARGE SCALE GENOMIC DNA]</scope>
    <source>
        <strain evidence="5">ECH_B_SAG-M15</strain>
    </source>
</reference>
<organism evidence="5 6">
    <name type="scientific">Candidatus Marsarchaeota G2 archaeon ECH_B_SAG-M15</name>
    <dbReference type="NCBI Taxonomy" id="1978162"/>
    <lineage>
        <taxon>Archaea</taxon>
        <taxon>Candidatus Marsarchaeota</taxon>
        <taxon>Candidatus Marsarchaeota group 2</taxon>
    </lineage>
</organism>
<dbReference type="InterPro" id="IPR050535">
    <property type="entry name" value="DNA_Repair-Maintenance_Comp"/>
</dbReference>
<dbReference type="EMBL" id="NEXJ01000053">
    <property type="protein sequence ID" value="PSN91220.1"/>
    <property type="molecule type" value="Genomic_DNA"/>
</dbReference>
<dbReference type="Gene3D" id="3.60.21.10">
    <property type="match status" value="1"/>
</dbReference>
<protein>
    <recommendedName>
        <fullName evidence="4">Calcineurin-like phosphoesterase domain-containing protein</fullName>
    </recommendedName>
</protein>
<dbReference type="CDD" id="cd00840">
    <property type="entry name" value="MPP_Mre11_N"/>
    <property type="match status" value="1"/>
</dbReference>
<dbReference type="InterPro" id="IPR029052">
    <property type="entry name" value="Metallo-depent_PP-like"/>
</dbReference>
<keyword evidence="2" id="KW-0378">Hydrolase</keyword>